<dbReference type="EMBL" id="SWLB01000015">
    <property type="protein sequence ID" value="KAF3329094.1"/>
    <property type="molecule type" value="Genomic_DNA"/>
</dbReference>
<keyword evidence="5" id="KW-1185">Reference proteome</keyword>
<sequence>MSGGFFRGTSADQDTRFSNKQAKLLKTQKFPLELDQLVDMRKVQMEVMKPWIATRVTELLGFEDEVLINFIFGLLDAKEVDGKQIQIQLTGFMEKNTAKFMRELWGLLLSAQQNASGVPQQFLDAKAEEIIKKKAESDRIVQEIQRKREKEAKEQQLLDQLKRKDQKPMTHNTDDNRGSESKHGSESRERRYRKSGFDDHSPSNRKSPPASRSRSISPPRKDGRARSRSLSPKHASRSPPLRRSISPVRRRYRSPRRSPPRRRSPYYPRRRSPSPSRRRRSPHPRRRSPELAPRRSPSPPARRRRSPSLPERRPLSPSPLPPPPPRRLSPRRKRNSSSPDQSGSPSYRSRVNSRDMERRSPDQHTNGRARAERAYAKRKGPDSIAVHVRDKTTSPQSSPENSPARPARSKSPRRSAYRDPSPVYKRHRLENISESPVRHAGKQLHPRDSPDDSVEEEPPSRSRGRALTRKHMYGPSVSPEEREYVTKQRARDAFSPGAIASPQRHQSGKQSIRETYHSLDRIKKEAQRKKHFNEKNYESEEELKYGPDPDPVKLEQIRRSNSGSDDDDMEKQGRSCDKDKRRHKKSQKHRKYSDESSESESSEESEKESMRRKRREEKRRLKREEKRQRREEKHREKHKSAATPLSDAEINADMRDGLEEEPESEKQKRLEIELKERALQSFRAKKSAATH</sequence>
<feature type="compositionally biased region" description="Basic and acidic residues" evidence="2">
    <location>
        <begin position="146"/>
        <end position="202"/>
    </location>
</feature>
<dbReference type="PANTHER" id="PTHR23148:SF0">
    <property type="entry name" value="SERINE_ARGININE REPETITIVE MATRIX PROTEIN 1"/>
    <property type="match status" value="1"/>
</dbReference>
<feature type="compositionally biased region" description="Low complexity" evidence="2">
    <location>
        <begin position="237"/>
        <end position="247"/>
    </location>
</feature>
<feature type="compositionally biased region" description="Low complexity" evidence="2">
    <location>
        <begin position="336"/>
        <end position="349"/>
    </location>
</feature>
<dbReference type="Pfam" id="PF01480">
    <property type="entry name" value="PWI"/>
    <property type="match status" value="1"/>
</dbReference>
<feature type="compositionally biased region" description="Basic and acidic residues" evidence="2">
    <location>
        <begin position="618"/>
        <end position="634"/>
    </location>
</feature>
<evidence type="ECO:0000256" key="2">
    <source>
        <dbReference type="SAM" id="MobiDB-lite"/>
    </source>
</evidence>
<dbReference type="GO" id="GO:0006397">
    <property type="term" value="P:mRNA processing"/>
    <property type="evidence" value="ECO:0007669"/>
    <property type="project" value="UniProtKB-KW"/>
</dbReference>
<feature type="region of interest" description="Disordered" evidence="2">
    <location>
        <begin position="146"/>
        <end position="670"/>
    </location>
</feature>
<protein>
    <submittedName>
        <fullName evidence="4">Serine/arginine repetitive matrix protein 1 isoform X2</fullName>
    </submittedName>
</protein>
<dbReference type="OrthoDB" id="163257at2759"/>
<name>A0A833QTA8_9POAL</name>
<keyword evidence="1" id="KW-0507">mRNA processing</keyword>
<feature type="compositionally biased region" description="Basic and acidic residues" evidence="2">
    <location>
        <begin position="533"/>
        <end position="558"/>
    </location>
</feature>
<evidence type="ECO:0000313" key="4">
    <source>
        <dbReference type="EMBL" id="KAF3329094.1"/>
    </source>
</evidence>
<feature type="compositionally biased region" description="Basic and acidic residues" evidence="2">
    <location>
        <begin position="570"/>
        <end position="579"/>
    </location>
</feature>
<organism evidence="4 5">
    <name type="scientific">Carex littledalei</name>
    <dbReference type="NCBI Taxonomy" id="544730"/>
    <lineage>
        <taxon>Eukaryota</taxon>
        <taxon>Viridiplantae</taxon>
        <taxon>Streptophyta</taxon>
        <taxon>Embryophyta</taxon>
        <taxon>Tracheophyta</taxon>
        <taxon>Spermatophyta</taxon>
        <taxon>Magnoliopsida</taxon>
        <taxon>Liliopsida</taxon>
        <taxon>Poales</taxon>
        <taxon>Cyperaceae</taxon>
        <taxon>Cyperoideae</taxon>
        <taxon>Cariceae</taxon>
        <taxon>Carex</taxon>
        <taxon>Carex subgen. Euthyceras</taxon>
    </lineage>
</organism>
<gene>
    <name evidence="4" type="ORF">FCM35_KLT06172</name>
</gene>
<dbReference type="PROSITE" id="PS51025">
    <property type="entry name" value="PWI"/>
    <property type="match status" value="1"/>
</dbReference>
<dbReference type="Proteomes" id="UP000623129">
    <property type="component" value="Unassembled WGS sequence"/>
</dbReference>
<feature type="compositionally biased region" description="Acidic residues" evidence="2">
    <location>
        <begin position="595"/>
        <end position="606"/>
    </location>
</feature>
<feature type="compositionally biased region" description="Low complexity" evidence="2">
    <location>
        <begin position="204"/>
        <end position="218"/>
    </location>
</feature>
<dbReference type="InterPro" id="IPR002483">
    <property type="entry name" value="PWI_dom"/>
</dbReference>
<comment type="caution">
    <text evidence="4">The sequence shown here is derived from an EMBL/GenBank/DDBJ whole genome shotgun (WGS) entry which is preliminary data.</text>
</comment>
<dbReference type="InterPro" id="IPR036483">
    <property type="entry name" value="PWI_dom_sf"/>
</dbReference>
<feature type="compositionally biased region" description="Basic residues" evidence="2">
    <location>
        <begin position="248"/>
        <end position="286"/>
    </location>
</feature>
<dbReference type="SUPFAM" id="SSF101233">
    <property type="entry name" value="PWI domain"/>
    <property type="match status" value="1"/>
</dbReference>
<evidence type="ECO:0000259" key="3">
    <source>
        <dbReference type="PROSITE" id="PS51025"/>
    </source>
</evidence>
<feature type="domain" description="PWI" evidence="3">
    <location>
        <begin position="27"/>
        <end position="125"/>
    </location>
</feature>
<dbReference type="GO" id="GO:0003723">
    <property type="term" value="F:RNA binding"/>
    <property type="evidence" value="ECO:0007669"/>
    <property type="project" value="TreeGrafter"/>
</dbReference>
<dbReference type="GO" id="GO:0048024">
    <property type="term" value="P:regulation of mRNA splicing, via spliceosome"/>
    <property type="evidence" value="ECO:0007669"/>
    <property type="project" value="TreeGrafter"/>
</dbReference>
<proteinExistence type="predicted"/>
<dbReference type="PANTHER" id="PTHR23148">
    <property type="entry name" value="SERINE/ARGININE REGULATED NUCLEAR MATRIX PROTEIN"/>
    <property type="match status" value="1"/>
</dbReference>
<feature type="compositionally biased region" description="Basic and acidic residues" evidence="2">
    <location>
        <begin position="511"/>
        <end position="525"/>
    </location>
</feature>
<dbReference type="InterPro" id="IPR052225">
    <property type="entry name" value="Ser/Arg_repetitive_matrix"/>
</dbReference>
<reference evidence="4" key="1">
    <citation type="submission" date="2020-01" db="EMBL/GenBank/DDBJ databases">
        <title>Genome sequence of Kobresia littledalei, the first chromosome-level genome in the family Cyperaceae.</title>
        <authorList>
            <person name="Qu G."/>
        </authorList>
    </citation>
    <scope>NUCLEOTIDE SEQUENCE</scope>
    <source>
        <strain evidence="4">C.B.Clarke</strain>
        <tissue evidence="4">Leaf</tissue>
    </source>
</reference>
<feature type="compositionally biased region" description="Basic and acidic residues" evidence="2">
    <location>
        <begin position="352"/>
        <end position="362"/>
    </location>
</feature>
<evidence type="ECO:0000313" key="5">
    <source>
        <dbReference type="Proteomes" id="UP000623129"/>
    </source>
</evidence>
<feature type="compositionally biased region" description="Basic residues" evidence="2">
    <location>
        <begin position="462"/>
        <end position="472"/>
    </location>
</feature>
<accession>A0A833QTA8</accession>
<dbReference type="Gene3D" id="1.20.1390.10">
    <property type="entry name" value="PWI domain"/>
    <property type="match status" value="1"/>
</dbReference>
<dbReference type="SMART" id="SM00311">
    <property type="entry name" value="PWI"/>
    <property type="match status" value="1"/>
</dbReference>
<dbReference type="AlphaFoldDB" id="A0A833QTA8"/>
<evidence type="ECO:0000256" key="1">
    <source>
        <dbReference type="ARBA" id="ARBA00022664"/>
    </source>
</evidence>
<feature type="compositionally biased region" description="Basic and acidic residues" evidence="2">
    <location>
        <begin position="479"/>
        <end position="492"/>
    </location>
</feature>
<feature type="compositionally biased region" description="Basic and acidic residues" evidence="2">
    <location>
        <begin position="369"/>
        <end position="392"/>
    </location>
</feature>
<feature type="compositionally biased region" description="Basic residues" evidence="2">
    <location>
        <begin position="580"/>
        <end position="591"/>
    </location>
</feature>
<feature type="compositionally biased region" description="Pro residues" evidence="2">
    <location>
        <begin position="316"/>
        <end position="327"/>
    </location>
</feature>
<dbReference type="GO" id="GO:0005681">
    <property type="term" value="C:spliceosomal complex"/>
    <property type="evidence" value="ECO:0007669"/>
    <property type="project" value="TreeGrafter"/>
</dbReference>